<dbReference type="PROSITE" id="PS00629">
    <property type="entry name" value="IMP_1"/>
    <property type="match status" value="1"/>
</dbReference>
<feature type="binding site" evidence="6">
    <location>
        <position position="99"/>
    </location>
    <ligand>
        <name>Mg(2+)</name>
        <dbReference type="ChEBI" id="CHEBI:18420"/>
        <label>1</label>
        <note>catalytic</note>
    </ligand>
</feature>
<dbReference type="GO" id="GO:0046872">
    <property type="term" value="F:metal ion binding"/>
    <property type="evidence" value="ECO:0007669"/>
    <property type="project" value="UniProtKB-KW"/>
</dbReference>
<comment type="catalytic activity">
    <reaction evidence="1 7">
        <text>a myo-inositol phosphate + H2O = myo-inositol + phosphate</text>
        <dbReference type="Rhea" id="RHEA:24056"/>
        <dbReference type="ChEBI" id="CHEBI:15377"/>
        <dbReference type="ChEBI" id="CHEBI:17268"/>
        <dbReference type="ChEBI" id="CHEBI:43474"/>
        <dbReference type="ChEBI" id="CHEBI:84139"/>
        <dbReference type="EC" id="3.1.3.25"/>
    </reaction>
</comment>
<comment type="cofactor">
    <cofactor evidence="2 6 7">
        <name>Mg(2+)</name>
        <dbReference type="ChEBI" id="CHEBI:18420"/>
    </cofactor>
</comment>
<protein>
    <recommendedName>
        <fullName evidence="7">Inositol-1-monophosphatase</fullName>
        <ecNumber evidence="7">3.1.3.25</ecNumber>
    </recommendedName>
</protein>
<dbReference type="InterPro" id="IPR033942">
    <property type="entry name" value="IMPase"/>
</dbReference>
<dbReference type="EMBL" id="WBUI01000007">
    <property type="protein sequence ID" value="KAB2932923.1"/>
    <property type="molecule type" value="Genomic_DNA"/>
</dbReference>
<dbReference type="CDD" id="cd01639">
    <property type="entry name" value="IMPase"/>
    <property type="match status" value="1"/>
</dbReference>
<dbReference type="PANTHER" id="PTHR20854:SF4">
    <property type="entry name" value="INOSITOL-1-MONOPHOSPHATASE-RELATED"/>
    <property type="match status" value="1"/>
</dbReference>
<dbReference type="GO" id="GO:0006020">
    <property type="term" value="P:inositol metabolic process"/>
    <property type="evidence" value="ECO:0007669"/>
    <property type="project" value="TreeGrafter"/>
</dbReference>
<evidence type="ECO:0000256" key="7">
    <source>
        <dbReference type="RuleBase" id="RU364068"/>
    </source>
</evidence>
<dbReference type="InterPro" id="IPR000760">
    <property type="entry name" value="Inositol_monophosphatase-like"/>
</dbReference>
<dbReference type="GO" id="GO:0008934">
    <property type="term" value="F:inositol monophosphate 1-phosphatase activity"/>
    <property type="evidence" value="ECO:0007669"/>
    <property type="project" value="InterPro"/>
</dbReference>
<comment type="similarity">
    <text evidence="7">Belongs to the inositol monophosphatase superfamily.</text>
</comment>
<keyword evidence="5 6" id="KW-0460">Magnesium</keyword>
<dbReference type="GO" id="GO:0007165">
    <property type="term" value="P:signal transduction"/>
    <property type="evidence" value="ECO:0007669"/>
    <property type="project" value="TreeGrafter"/>
</dbReference>
<dbReference type="PRINTS" id="PR00377">
    <property type="entry name" value="IMPHPHTASES"/>
</dbReference>
<gene>
    <name evidence="8" type="ORF">F9K24_08640</name>
</gene>
<feature type="binding site" evidence="6">
    <location>
        <position position="74"/>
    </location>
    <ligand>
        <name>Mg(2+)</name>
        <dbReference type="ChEBI" id="CHEBI:18420"/>
        <label>1</label>
        <note>catalytic</note>
    </ligand>
</feature>
<evidence type="ECO:0000256" key="6">
    <source>
        <dbReference type="PIRSR" id="PIRSR600760-2"/>
    </source>
</evidence>
<evidence type="ECO:0000256" key="4">
    <source>
        <dbReference type="ARBA" id="ARBA00022801"/>
    </source>
</evidence>
<evidence type="ECO:0000256" key="2">
    <source>
        <dbReference type="ARBA" id="ARBA00001946"/>
    </source>
</evidence>
<evidence type="ECO:0000313" key="9">
    <source>
        <dbReference type="Proteomes" id="UP000460298"/>
    </source>
</evidence>
<accession>A0A833LXC1</accession>
<dbReference type="InterPro" id="IPR022337">
    <property type="entry name" value="Inositol_monophosphatase_SuhB"/>
</dbReference>
<dbReference type="EC" id="3.1.3.25" evidence="7"/>
<dbReference type="PANTHER" id="PTHR20854">
    <property type="entry name" value="INOSITOL MONOPHOSPHATASE"/>
    <property type="match status" value="1"/>
</dbReference>
<keyword evidence="3 6" id="KW-0479">Metal-binding</keyword>
<keyword evidence="4 7" id="KW-0378">Hydrolase</keyword>
<dbReference type="Gene3D" id="3.30.540.10">
    <property type="entry name" value="Fructose-1,6-Bisphosphatase, subunit A, domain 1"/>
    <property type="match status" value="1"/>
</dbReference>
<sequence>MSFDLQNEVNRRLDAVEGLLPELQRLLTTMQEEDLQIRTKSTRRDLVTKADVASEETILHFLRSLFPGDAILAEESGQHQALSSSVPVSGLTWCIDPVDGTVNYAHGLPLYAVSFGLLFENEPVGGLVFLPALNDTYRGAVQSGATKNGRPIRVSPNTDLESGLIVTGFPYRRQEMIDILTGSLRGVLLNARGIRRTGSAALDLCWVAEGRFDGHYEWNLSPWDTCGALTILREAGGTATNLKGEHFRLEEKMLVATNGFVHEQLRTTLIEAGASEPHAE</sequence>
<dbReference type="Proteomes" id="UP000460298">
    <property type="component" value="Unassembled WGS sequence"/>
</dbReference>
<evidence type="ECO:0000256" key="3">
    <source>
        <dbReference type="ARBA" id="ARBA00022723"/>
    </source>
</evidence>
<evidence type="ECO:0000256" key="1">
    <source>
        <dbReference type="ARBA" id="ARBA00001033"/>
    </source>
</evidence>
<dbReference type="PRINTS" id="PR01959">
    <property type="entry name" value="SBIMPHPHTASE"/>
</dbReference>
<proteinExistence type="inferred from homology"/>
<dbReference type="Pfam" id="PF00459">
    <property type="entry name" value="Inositol_P"/>
    <property type="match status" value="1"/>
</dbReference>
<organism evidence="8 9">
    <name type="scientific">Leptonema illini</name>
    <dbReference type="NCBI Taxonomy" id="183"/>
    <lineage>
        <taxon>Bacteria</taxon>
        <taxon>Pseudomonadati</taxon>
        <taxon>Spirochaetota</taxon>
        <taxon>Spirochaetia</taxon>
        <taxon>Leptospirales</taxon>
        <taxon>Leptospiraceae</taxon>
        <taxon>Leptonema</taxon>
    </lineage>
</organism>
<evidence type="ECO:0000313" key="8">
    <source>
        <dbReference type="EMBL" id="KAB2932923.1"/>
    </source>
</evidence>
<reference evidence="8 9" key="1">
    <citation type="submission" date="2019-10" db="EMBL/GenBank/DDBJ databases">
        <title>Extracellular Electron Transfer in a Candidatus Methanoperedens spp. Enrichment Culture.</title>
        <authorList>
            <person name="Berger S."/>
            <person name="Rangel Shaw D."/>
            <person name="Berben T."/>
            <person name="In 'T Zandt M."/>
            <person name="Frank J."/>
            <person name="Reimann J."/>
            <person name="Jetten M.S.M."/>
            <person name="Welte C.U."/>
        </authorList>
    </citation>
    <scope>NUCLEOTIDE SEQUENCE [LARGE SCALE GENOMIC DNA]</scope>
    <source>
        <strain evidence="8">SB12</strain>
    </source>
</reference>
<dbReference type="AlphaFoldDB" id="A0A833LXC1"/>
<comment type="caution">
    <text evidence="8">The sequence shown here is derived from an EMBL/GenBank/DDBJ whole genome shotgun (WGS) entry which is preliminary data.</text>
</comment>
<dbReference type="SUPFAM" id="SSF56655">
    <property type="entry name" value="Carbohydrate phosphatase"/>
    <property type="match status" value="1"/>
</dbReference>
<dbReference type="Gene3D" id="3.40.190.80">
    <property type="match status" value="1"/>
</dbReference>
<dbReference type="InterPro" id="IPR020583">
    <property type="entry name" value="Inositol_monoP_metal-BS"/>
</dbReference>
<feature type="binding site" evidence="6">
    <location>
        <position position="224"/>
    </location>
    <ligand>
        <name>Mg(2+)</name>
        <dbReference type="ChEBI" id="CHEBI:18420"/>
        <label>1</label>
        <note>catalytic</note>
    </ligand>
</feature>
<name>A0A833LXC1_9LEPT</name>
<feature type="binding site" evidence="6">
    <location>
        <position position="96"/>
    </location>
    <ligand>
        <name>Mg(2+)</name>
        <dbReference type="ChEBI" id="CHEBI:18420"/>
        <label>1</label>
        <note>catalytic</note>
    </ligand>
</feature>
<evidence type="ECO:0000256" key="5">
    <source>
        <dbReference type="ARBA" id="ARBA00022842"/>
    </source>
</evidence>